<keyword evidence="2" id="KW-1017">Isopeptide bond</keyword>
<evidence type="ECO:0000313" key="12">
    <source>
        <dbReference type="RefSeq" id="XP_003743925.1"/>
    </source>
</evidence>
<dbReference type="GO" id="GO:0000978">
    <property type="term" value="F:RNA polymerase II cis-regulatory region sequence-specific DNA binding"/>
    <property type="evidence" value="ECO:0007669"/>
    <property type="project" value="TreeGrafter"/>
</dbReference>
<dbReference type="SMART" id="SM00339">
    <property type="entry name" value="FH"/>
    <property type="match status" value="1"/>
</dbReference>
<dbReference type="InterPro" id="IPR001766">
    <property type="entry name" value="Fork_head_dom"/>
</dbReference>
<dbReference type="PANTHER" id="PTHR11829">
    <property type="entry name" value="FORKHEAD BOX PROTEIN"/>
    <property type="match status" value="1"/>
</dbReference>
<organism evidence="11 12">
    <name type="scientific">Galendromus occidentalis</name>
    <name type="common">western predatory mite</name>
    <dbReference type="NCBI Taxonomy" id="34638"/>
    <lineage>
        <taxon>Eukaryota</taxon>
        <taxon>Metazoa</taxon>
        <taxon>Ecdysozoa</taxon>
        <taxon>Arthropoda</taxon>
        <taxon>Chelicerata</taxon>
        <taxon>Arachnida</taxon>
        <taxon>Acari</taxon>
        <taxon>Parasitiformes</taxon>
        <taxon>Mesostigmata</taxon>
        <taxon>Gamasina</taxon>
        <taxon>Phytoseioidea</taxon>
        <taxon>Phytoseiidae</taxon>
        <taxon>Typhlodrominae</taxon>
        <taxon>Galendromus</taxon>
    </lineage>
</organism>
<dbReference type="GeneID" id="100908649"/>
<feature type="DNA-binding region" description="Fork-head" evidence="8">
    <location>
        <begin position="37"/>
        <end position="131"/>
    </location>
</feature>
<keyword evidence="11" id="KW-1185">Reference proteome</keyword>
<comment type="subcellular location">
    <subcellularLocation>
        <location evidence="1 8">Nucleus</location>
    </subcellularLocation>
</comment>
<dbReference type="SUPFAM" id="SSF46785">
    <property type="entry name" value="Winged helix' DNA-binding domain"/>
    <property type="match status" value="1"/>
</dbReference>
<dbReference type="Pfam" id="PF00250">
    <property type="entry name" value="Forkhead"/>
    <property type="match status" value="1"/>
</dbReference>
<dbReference type="AlphaFoldDB" id="A0AAJ6VY52"/>
<dbReference type="GO" id="GO:0005634">
    <property type="term" value="C:nucleus"/>
    <property type="evidence" value="ECO:0007669"/>
    <property type="project" value="UniProtKB-SubCell"/>
</dbReference>
<evidence type="ECO:0000256" key="5">
    <source>
        <dbReference type="ARBA" id="ARBA00023125"/>
    </source>
</evidence>
<keyword evidence="5 8" id="KW-0238">DNA-binding</keyword>
<dbReference type="FunFam" id="1.10.10.10:FF:000071">
    <property type="entry name" value="Forkhead box F1"/>
    <property type="match status" value="1"/>
</dbReference>
<evidence type="ECO:0000259" key="10">
    <source>
        <dbReference type="PROSITE" id="PS50039"/>
    </source>
</evidence>
<protein>
    <recommendedName>
        <fullName evidence="7">Forkhead box protein L2</fullName>
    </recommendedName>
</protein>
<reference evidence="12" key="1">
    <citation type="submission" date="2025-08" db="UniProtKB">
        <authorList>
            <consortium name="RefSeq"/>
        </authorList>
    </citation>
    <scope>IDENTIFICATION</scope>
</reference>
<dbReference type="PROSITE" id="PS00658">
    <property type="entry name" value="FORK_HEAD_2"/>
    <property type="match status" value="1"/>
</dbReference>
<dbReference type="PRINTS" id="PR00053">
    <property type="entry name" value="FORKHEAD"/>
</dbReference>
<evidence type="ECO:0000256" key="9">
    <source>
        <dbReference type="SAM" id="MobiDB-lite"/>
    </source>
</evidence>
<dbReference type="PROSITE" id="PS00657">
    <property type="entry name" value="FORK_HEAD_1"/>
    <property type="match status" value="1"/>
</dbReference>
<evidence type="ECO:0000256" key="1">
    <source>
        <dbReference type="ARBA" id="ARBA00004123"/>
    </source>
</evidence>
<dbReference type="GO" id="GO:0001710">
    <property type="term" value="P:mesodermal cell fate commitment"/>
    <property type="evidence" value="ECO:0007669"/>
    <property type="project" value="UniProtKB-ARBA"/>
</dbReference>
<name>A0AAJ6VY52_9ACAR</name>
<sequence length="234" mass="27642">MNHRVWRRDLDFPCMDNPNSSAALQEKFPQDSRQEDKPPYSYVALIDMAIKDSPKKRRTLNEIYRYIMKRFPFYKKERKGWQNSIRHNLSLNPCFMKIPREGASDGKGNDWTLHPAFLDMFPDGNYKRRRMKRQQGPFRLMDYAAHGPVGQHGPPPAYPMYPPEAYQGCVPTTLYEYYREQSVVENQQQLMAPQPQGMMTTVQNPSYFYNQTYQVKQEAIPPPWSDVKQEYPCL</sequence>
<dbReference type="InterPro" id="IPR036388">
    <property type="entry name" value="WH-like_DNA-bd_sf"/>
</dbReference>
<evidence type="ECO:0000256" key="8">
    <source>
        <dbReference type="PROSITE-ProRule" id="PRU00089"/>
    </source>
</evidence>
<dbReference type="PROSITE" id="PS50039">
    <property type="entry name" value="FORK_HEAD_3"/>
    <property type="match status" value="1"/>
</dbReference>
<dbReference type="RefSeq" id="XP_003743925.1">
    <property type="nucleotide sequence ID" value="XM_003743877.1"/>
</dbReference>
<dbReference type="InterPro" id="IPR036390">
    <property type="entry name" value="WH_DNA-bd_sf"/>
</dbReference>
<keyword evidence="4" id="KW-0832">Ubl conjugation</keyword>
<evidence type="ECO:0000256" key="3">
    <source>
        <dbReference type="ARBA" id="ARBA00022782"/>
    </source>
</evidence>
<evidence type="ECO:0000256" key="6">
    <source>
        <dbReference type="ARBA" id="ARBA00023242"/>
    </source>
</evidence>
<dbReference type="KEGG" id="goe:100908649"/>
<feature type="domain" description="Fork-head" evidence="10">
    <location>
        <begin position="37"/>
        <end position="131"/>
    </location>
</feature>
<dbReference type="InterPro" id="IPR050211">
    <property type="entry name" value="FOX_domain-containing"/>
</dbReference>
<dbReference type="InterPro" id="IPR030456">
    <property type="entry name" value="TF_fork_head_CS_2"/>
</dbReference>
<evidence type="ECO:0000256" key="4">
    <source>
        <dbReference type="ARBA" id="ARBA00022843"/>
    </source>
</evidence>
<evidence type="ECO:0000313" key="11">
    <source>
        <dbReference type="Proteomes" id="UP000694867"/>
    </source>
</evidence>
<feature type="region of interest" description="Disordered" evidence="9">
    <location>
        <begin position="17"/>
        <end position="36"/>
    </location>
</feature>
<gene>
    <name evidence="12" type="primary">LOC100908649</name>
</gene>
<dbReference type="Gene3D" id="1.10.10.10">
    <property type="entry name" value="Winged helix-like DNA-binding domain superfamily/Winged helix DNA-binding domain"/>
    <property type="match status" value="1"/>
</dbReference>
<accession>A0AAJ6VY52</accession>
<dbReference type="PANTHER" id="PTHR11829:SF411">
    <property type="entry name" value="FORKHEAD BOX PROTEIN L2"/>
    <property type="match status" value="1"/>
</dbReference>
<dbReference type="GO" id="GO:0000981">
    <property type="term" value="F:DNA-binding transcription factor activity, RNA polymerase II-specific"/>
    <property type="evidence" value="ECO:0007669"/>
    <property type="project" value="TreeGrafter"/>
</dbReference>
<keyword evidence="6 8" id="KW-0539">Nucleus</keyword>
<evidence type="ECO:0000256" key="2">
    <source>
        <dbReference type="ARBA" id="ARBA00022499"/>
    </source>
</evidence>
<keyword evidence="3" id="KW-0221">Differentiation</keyword>
<evidence type="ECO:0000256" key="7">
    <source>
        <dbReference type="ARBA" id="ARBA00034872"/>
    </source>
</evidence>
<proteinExistence type="predicted"/>
<dbReference type="Proteomes" id="UP000694867">
    <property type="component" value="Unplaced"/>
</dbReference>
<dbReference type="InterPro" id="IPR018122">
    <property type="entry name" value="TF_fork_head_CS_1"/>
</dbReference>